<evidence type="ECO:0000256" key="1">
    <source>
        <dbReference type="ARBA" id="ARBA00004651"/>
    </source>
</evidence>
<evidence type="ECO:0000256" key="9">
    <source>
        <dbReference type="SAM" id="Phobius"/>
    </source>
</evidence>
<gene>
    <name evidence="11" type="ORF">CEUTPL_LOCUS12661</name>
</gene>
<dbReference type="PANTHER" id="PTHR42643">
    <property type="entry name" value="IONOTROPIC RECEPTOR 20A-RELATED"/>
    <property type="match status" value="1"/>
</dbReference>
<dbReference type="InterPro" id="IPR052192">
    <property type="entry name" value="Insect_Ionotropic_Sensory_Rcpt"/>
</dbReference>
<evidence type="ECO:0000256" key="2">
    <source>
        <dbReference type="ARBA" id="ARBA00008685"/>
    </source>
</evidence>
<dbReference type="OrthoDB" id="6117597at2759"/>
<protein>
    <recommendedName>
        <fullName evidence="10">Ionotropic glutamate receptor C-terminal domain-containing protein</fullName>
    </recommendedName>
</protein>
<dbReference type="PANTHER" id="PTHR42643:SF33">
    <property type="entry name" value="GLUTAMATE RECEPTOR 2-LIKE PROTEIN"/>
    <property type="match status" value="1"/>
</dbReference>
<dbReference type="AlphaFoldDB" id="A0A9N9MWS3"/>
<reference evidence="11" key="1">
    <citation type="submission" date="2022-01" db="EMBL/GenBank/DDBJ databases">
        <authorList>
            <person name="King R."/>
        </authorList>
    </citation>
    <scope>NUCLEOTIDE SEQUENCE</scope>
</reference>
<feature type="transmembrane region" description="Helical" evidence="9">
    <location>
        <begin position="22"/>
        <end position="46"/>
    </location>
</feature>
<evidence type="ECO:0000313" key="11">
    <source>
        <dbReference type="EMBL" id="CAG9772243.1"/>
    </source>
</evidence>
<dbReference type="GO" id="GO:0005886">
    <property type="term" value="C:plasma membrane"/>
    <property type="evidence" value="ECO:0007669"/>
    <property type="project" value="UniProtKB-SubCell"/>
</dbReference>
<dbReference type="InterPro" id="IPR001320">
    <property type="entry name" value="Iontro_rcpt_C"/>
</dbReference>
<dbReference type="EMBL" id="OU892284">
    <property type="protein sequence ID" value="CAG9772243.1"/>
    <property type="molecule type" value="Genomic_DNA"/>
</dbReference>
<evidence type="ECO:0000256" key="4">
    <source>
        <dbReference type="ARBA" id="ARBA00022692"/>
    </source>
</evidence>
<dbReference type="GO" id="GO:0050906">
    <property type="term" value="P:detection of stimulus involved in sensory perception"/>
    <property type="evidence" value="ECO:0007669"/>
    <property type="project" value="UniProtKB-ARBA"/>
</dbReference>
<evidence type="ECO:0000256" key="5">
    <source>
        <dbReference type="ARBA" id="ARBA00022989"/>
    </source>
</evidence>
<evidence type="ECO:0000256" key="3">
    <source>
        <dbReference type="ARBA" id="ARBA00022475"/>
    </source>
</evidence>
<keyword evidence="8" id="KW-0325">Glycoprotein</keyword>
<keyword evidence="12" id="KW-1185">Reference proteome</keyword>
<dbReference type="Gene3D" id="3.40.190.10">
    <property type="entry name" value="Periplasmic binding protein-like II"/>
    <property type="match status" value="2"/>
</dbReference>
<evidence type="ECO:0000256" key="6">
    <source>
        <dbReference type="ARBA" id="ARBA00023136"/>
    </source>
</evidence>
<dbReference type="Pfam" id="PF00060">
    <property type="entry name" value="Lig_chan"/>
    <property type="match status" value="1"/>
</dbReference>
<comment type="subcellular location">
    <subcellularLocation>
        <location evidence="1">Cell membrane</location>
        <topology evidence="1">Multi-pass membrane protein</topology>
    </subcellularLocation>
</comment>
<dbReference type="Proteomes" id="UP001152799">
    <property type="component" value="Chromosome 8"/>
</dbReference>
<keyword evidence="5 9" id="KW-1133">Transmembrane helix</keyword>
<evidence type="ECO:0000259" key="10">
    <source>
        <dbReference type="Pfam" id="PF00060"/>
    </source>
</evidence>
<evidence type="ECO:0000256" key="8">
    <source>
        <dbReference type="ARBA" id="ARBA00023180"/>
    </source>
</evidence>
<evidence type="ECO:0000313" key="12">
    <source>
        <dbReference type="Proteomes" id="UP001152799"/>
    </source>
</evidence>
<feature type="domain" description="Ionotropic glutamate receptor C-terminal" evidence="10">
    <location>
        <begin position="4"/>
        <end position="146"/>
    </location>
</feature>
<name>A0A9N9MWS3_9CUCU</name>
<organism evidence="11 12">
    <name type="scientific">Ceutorhynchus assimilis</name>
    <name type="common">cabbage seed weevil</name>
    <dbReference type="NCBI Taxonomy" id="467358"/>
    <lineage>
        <taxon>Eukaryota</taxon>
        <taxon>Metazoa</taxon>
        <taxon>Ecdysozoa</taxon>
        <taxon>Arthropoda</taxon>
        <taxon>Hexapoda</taxon>
        <taxon>Insecta</taxon>
        <taxon>Pterygota</taxon>
        <taxon>Neoptera</taxon>
        <taxon>Endopterygota</taxon>
        <taxon>Coleoptera</taxon>
        <taxon>Polyphaga</taxon>
        <taxon>Cucujiformia</taxon>
        <taxon>Curculionidae</taxon>
        <taxon>Ceutorhynchinae</taxon>
        <taxon>Ceutorhynchus</taxon>
    </lineage>
</organism>
<evidence type="ECO:0000256" key="7">
    <source>
        <dbReference type="ARBA" id="ARBA00023170"/>
    </source>
</evidence>
<comment type="similarity">
    <text evidence="2">Belongs to the glutamate-gated ion channel (TC 1.A.10.1) family.</text>
</comment>
<dbReference type="GO" id="GO:0015276">
    <property type="term" value="F:ligand-gated monoatomic ion channel activity"/>
    <property type="evidence" value="ECO:0007669"/>
    <property type="project" value="InterPro"/>
</dbReference>
<proteinExistence type="inferred from homology"/>
<keyword evidence="7" id="KW-0675">Receptor</keyword>
<sequence>MEIGSAAQQGYESEPRSNSGRIVFILTLISLMFLYTSFSASIVALLQSTTESLNTLESLFQSRIPVGFKENITMDYFNELKHDQKKTKEFVKKISKPEFMSTEQGIKRVQKDFFAFYGDTYEIYKYVNDWFYENEKCSLREIKFKNTHVNYWLFMKKNSSYQDKLRTGMHKIHETGIQSREYRRLFATKPTCDVMGGNFESVGLSDSYGAFLGSYGWRGATECFTISSRKNLAKVLFED</sequence>
<keyword evidence="4 9" id="KW-0812">Transmembrane</keyword>
<dbReference type="SUPFAM" id="SSF53850">
    <property type="entry name" value="Periplasmic binding protein-like II"/>
    <property type="match status" value="1"/>
</dbReference>
<accession>A0A9N9MWS3</accession>
<keyword evidence="6 9" id="KW-0472">Membrane</keyword>
<keyword evidence="3" id="KW-1003">Cell membrane</keyword>